<dbReference type="Gene3D" id="3.30.200.20">
    <property type="entry name" value="Phosphorylase Kinase, domain 1"/>
    <property type="match status" value="1"/>
</dbReference>
<feature type="compositionally biased region" description="Polar residues" evidence="12">
    <location>
        <begin position="392"/>
        <end position="407"/>
    </location>
</feature>
<dbReference type="GO" id="GO:0005737">
    <property type="term" value="C:cytoplasm"/>
    <property type="evidence" value="ECO:0007669"/>
    <property type="project" value="TreeGrafter"/>
</dbReference>
<keyword evidence="4 11" id="KW-0547">Nucleotide-binding</keyword>
<comment type="similarity">
    <text evidence="8">Belongs to the protein kinase superfamily. Ser/Thr protein kinase family. GCN2 subfamily.</text>
</comment>
<dbReference type="PROSITE" id="PS00108">
    <property type="entry name" value="PROTEIN_KINASE_ST"/>
    <property type="match status" value="1"/>
</dbReference>
<dbReference type="AlphaFoldDB" id="A0AA39XW98"/>
<evidence type="ECO:0000256" key="4">
    <source>
        <dbReference type="ARBA" id="ARBA00022741"/>
    </source>
</evidence>
<dbReference type="InterPro" id="IPR011009">
    <property type="entry name" value="Kinase-like_dom_sf"/>
</dbReference>
<dbReference type="InterPro" id="IPR050339">
    <property type="entry name" value="CC_SR_Kinase"/>
</dbReference>
<feature type="region of interest" description="Disordered" evidence="12">
    <location>
        <begin position="1"/>
        <end position="87"/>
    </location>
</feature>
<dbReference type="PROSITE" id="PS00107">
    <property type="entry name" value="PROTEIN_KINASE_ATP"/>
    <property type="match status" value="1"/>
</dbReference>
<evidence type="ECO:0000256" key="8">
    <source>
        <dbReference type="ARBA" id="ARBA00037982"/>
    </source>
</evidence>
<keyword evidence="2" id="KW-0723">Serine/threonine-protein kinase</keyword>
<dbReference type="GO" id="GO:0005524">
    <property type="term" value="F:ATP binding"/>
    <property type="evidence" value="ECO:0007669"/>
    <property type="project" value="UniProtKB-UniRule"/>
</dbReference>
<comment type="caution">
    <text evidence="14">The sequence shown here is derived from an EMBL/GenBank/DDBJ whole genome shotgun (WGS) entry which is preliminary data.</text>
</comment>
<dbReference type="Proteomes" id="UP001174936">
    <property type="component" value="Unassembled WGS sequence"/>
</dbReference>
<proteinExistence type="inferred from homology"/>
<evidence type="ECO:0000313" key="14">
    <source>
        <dbReference type="EMBL" id="KAK0641416.1"/>
    </source>
</evidence>
<evidence type="ECO:0000256" key="2">
    <source>
        <dbReference type="ARBA" id="ARBA00022527"/>
    </source>
</evidence>
<sequence length="709" mass="78815">MSRFFRRSDDSDSSASSTESEVADQPSLSETSHRGHPRSRHRGPSAEDDSEPSEIHRSDAPSIGTARSDQTLSADGSISRSSHQNVGLQANADASQHQGMLLATLLEEHYRTRAADFLNTANPDNNYTRHSPEVQPLAQRLFTQASTMLESAGILNVPASSESMRDTRAQYLAGLDQLGAGASATDILTSMRQLNIQPHLSSDQQLTTYLPPTRPRSQYQTAFRELSLLGRGGFGRVFKCHNLLDQKTYAVKKIPLPPHLSKSYAEGRHEELQHILIEVQTLASLDHANIVRYHATWVEEPQEGSPTAAAPSSMRRGLPPQRQTTRRRRLLLENTNDFSNDSLVLPSEQAQPMSCGFVFAEDSESLPNPAHGQKLLIHEATQSSEAEETVSVEPSANPSDIFTDGTRSNLPLVERQTKLEDESSDTHELCILMSLYPMTLFHYLSPFTSDSSTTPHPRHCYHLLPSLQILFAILQGLRYLWSKRLVHRDVKPRNIFLSAPESEPLAGYCDASCHHACHGHTPRWLNPRIGDFGLVTQLAHGELPEGKGTGRAVGTPLYRPPACAWGGDSDDESGKAAAENEKVDIFALGVVFVELLCPFSTVMERADALNGLQKGVLPDCLRERLRQEGFTDDIVNSVLEMTAGMVDPYPGSRWSGERIELLRRSRVGYWRLWSPVIRIPHVHTCIFVVMRRIWSPKISLFVPLARDCP</sequence>
<feature type="binding site" evidence="11">
    <location>
        <position position="253"/>
    </location>
    <ligand>
        <name>ATP</name>
        <dbReference type="ChEBI" id="CHEBI:30616"/>
    </ligand>
</feature>
<dbReference type="GO" id="GO:0004694">
    <property type="term" value="F:eukaryotic translation initiation factor 2alpha kinase activity"/>
    <property type="evidence" value="ECO:0007669"/>
    <property type="project" value="TreeGrafter"/>
</dbReference>
<evidence type="ECO:0000256" key="9">
    <source>
        <dbReference type="ARBA" id="ARBA00048659"/>
    </source>
</evidence>
<dbReference type="EC" id="2.7.11.1" evidence="1"/>
<evidence type="ECO:0000256" key="1">
    <source>
        <dbReference type="ARBA" id="ARBA00012513"/>
    </source>
</evidence>
<dbReference type="EMBL" id="JAULSV010000006">
    <property type="protein sequence ID" value="KAK0641416.1"/>
    <property type="molecule type" value="Genomic_DNA"/>
</dbReference>
<keyword evidence="5 14" id="KW-0418">Kinase</keyword>
<keyword evidence="15" id="KW-1185">Reference proteome</keyword>
<feature type="region of interest" description="Disordered" evidence="12">
    <location>
        <begin position="300"/>
        <end position="325"/>
    </location>
</feature>
<name>A0AA39XW98_9PEZI</name>
<keyword evidence="6 11" id="KW-0067">ATP-binding</keyword>
<keyword evidence="7" id="KW-0652">Protein synthesis inhibitor</keyword>
<evidence type="ECO:0000256" key="5">
    <source>
        <dbReference type="ARBA" id="ARBA00022777"/>
    </source>
</evidence>
<gene>
    <name evidence="14" type="ORF">B0T16DRAFT_214428</name>
</gene>
<dbReference type="PANTHER" id="PTHR11042:SF160">
    <property type="entry name" value="EUKARYOTIC TRANSLATION INITIATION FACTOR 2-ALPHA KINASE 1"/>
    <property type="match status" value="1"/>
</dbReference>
<dbReference type="GO" id="GO:0005634">
    <property type="term" value="C:nucleus"/>
    <property type="evidence" value="ECO:0007669"/>
    <property type="project" value="TreeGrafter"/>
</dbReference>
<dbReference type="SMART" id="SM00220">
    <property type="entry name" value="S_TKc"/>
    <property type="match status" value="1"/>
</dbReference>
<comment type="catalytic activity">
    <reaction evidence="10">
        <text>L-seryl-[protein] + ATP = O-phospho-L-seryl-[protein] + ADP + H(+)</text>
        <dbReference type="Rhea" id="RHEA:17989"/>
        <dbReference type="Rhea" id="RHEA-COMP:9863"/>
        <dbReference type="Rhea" id="RHEA-COMP:11604"/>
        <dbReference type="ChEBI" id="CHEBI:15378"/>
        <dbReference type="ChEBI" id="CHEBI:29999"/>
        <dbReference type="ChEBI" id="CHEBI:30616"/>
        <dbReference type="ChEBI" id="CHEBI:83421"/>
        <dbReference type="ChEBI" id="CHEBI:456216"/>
        <dbReference type="EC" id="2.7.11.1"/>
    </reaction>
    <physiologicalReaction direction="left-to-right" evidence="10">
        <dbReference type="Rhea" id="RHEA:17990"/>
    </physiologicalReaction>
</comment>
<dbReference type="SUPFAM" id="SSF56112">
    <property type="entry name" value="Protein kinase-like (PK-like)"/>
    <property type="match status" value="1"/>
</dbReference>
<evidence type="ECO:0000256" key="7">
    <source>
        <dbReference type="ARBA" id="ARBA00023193"/>
    </source>
</evidence>
<evidence type="ECO:0000256" key="3">
    <source>
        <dbReference type="ARBA" id="ARBA00022679"/>
    </source>
</evidence>
<dbReference type="PROSITE" id="PS50011">
    <property type="entry name" value="PROTEIN_KINASE_DOM"/>
    <property type="match status" value="1"/>
</dbReference>
<evidence type="ECO:0000256" key="10">
    <source>
        <dbReference type="ARBA" id="ARBA00048977"/>
    </source>
</evidence>
<organism evidence="14 15">
    <name type="scientific">Cercophora newfieldiana</name>
    <dbReference type="NCBI Taxonomy" id="92897"/>
    <lineage>
        <taxon>Eukaryota</taxon>
        <taxon>Fungi</taxon>
        <taxon>Dikarya</taxon>
        <taxon>Ascomycota</taxon>
        <taxon>Pezizomycotina</taxon>
        <taxon>Sordariomycetes</taxon>
        <taxon>Sordariomycetidae</taxon>
        <taxon>Sordariales</taxon>
        <taxon>Lasiosphaeriaceae</taxon>
        <taxon>Cercophora</taxon>
    </lineage>
</organism>
<dbReference type="Gene3D" id="1.10.510.10">
    <property type="entry name" value="Transferase(Phosphotransferase) domain 1"/>
    <property type="match status" value="1"/>
</dbReference>
<keyword evidence="3" id="KW-0808">Transferase</keyword>
<feature type="domain" description="Protein kinase" evidence="13">
    <location>
        <begin position="223"/>
        <end position="677"/>
    </location>
</feature>
<accession>A0AA39XW98</accession>
<evidence type="ECO:0000259" key="13">
    <source>
        <dbReference type="PROSITE" id="PS50011"/>
    </source>
</evidence>
<feature type="compositionally biased region" description="Basic and acidic residues" evidence="12">
    <location>
        <begin position="1"/>
        <end position="10"/>
    </location>
</feature>
<protein>
    <recommendedName>
        <fullName evidence="1">non-specific serine/threonine protein kinase</fullName>
        <ecNumber evidence="1">2.7.11.1</ecNumber>
    </recommendedName>
</protein>
<feature type="compositionally biased region" description="Polar residues" evidence="12">
    <location>
        <begin position="65"/>
        <end position="87"/>
    </location>
</feature>
<evidence type="ECO:0000256" key="12">
    <source>
        <dbReference type="SAM" id="MobiDB-lite"/>
    </source>
</evidence>
<dbReference type="GO" id="GO:0017148">
    <property type="term" value="P:negative regulation of translation"/>
    <property type="evidence" value="ECO:0007669"/>
    <property type="project" value="UniProtKB-KW"/>
</dbReference>
<evidence type="ECO:0000313" key="15">
    <source>
        <dbReference type="Proteomes" id="UP001174936"/>
    </source>
</evidence>
<evidence type="ECO:0000256" key="11">
    <source>
        <dbReference type="PROSITE-ProRule" id="PRU10141"/>
    </source>
</evidence>
<feature type="region of interest" description="Disordered" evidence="12">
    <location>
        <begin position="386"/>
        <end position="407"/>
    </location>
</feature>
<comment type="catalytic activity">
    <reaction evidence="9">
        <text>L-threonyl-[protein] + ATP = O-phospho-L-threonyl-[protein] + ADP + H(+)</text>
        <dbReference type="Rhea" id="RHEA:46608"/>
        <dbReference type="Rhea" id="RHEA-COMP:11060"/>
        <dbReference type="Rhea" id="RHEA-COMP:11605"/>
        <dbReference type="ChEBI" id="CHEBI:15378"/>
        <dbReference type="ChEBI" id="CHEBI:30013"/>
        <dbReference type="ChEBI" id="CHEBI:30616"/>
        <dbReference type="ChEBI" id="CHEBI:61977"/>
        <dbReference type="ChEBI" id="CHEBI:456216"/>
        <dbReference type="EC" id="2.7.11.1"/>
    </reaction>
    <physiologicalReaction direction="left-to-right" evidence="9">
        <dbReference type="Rhea" id="RHEA:46609"/>
    </physiologicalReaction>
</comment>
<dbReference type="PANTHER" id="PTHR11042">
    <property type="entry name" value="EUKARYOTIC TRANSLATION INITIATION FACTOR 2-ALPHA KINASE EIF2-ALPHA KINASE -RELATED"/>
    <property type="match status" value="1"/>
</dbReference>
<evidence type="ECO:0000256" key="6">
    <source>
        <dbReference type="ARBA" id="ARBA00022840"/>
    </source>
</evidence>
<dbReference type="InterPro" id="IPR017441">
    <property type="entry name" value="Protein_kinase_ATP_BS"/>
</dbReference>
<dbReference type="InterPro" id="IPR008271">
    <property type="entry name" value="Ser/Thr_kinase_AS"/>
</dbReference>
<reference evidence="14" key="1">
    <citation type="submission" date="2023-06" db="EMBL/GenBank/DDBJ databases">
        <title>Genome-scale phylogeny and comparative genomics of the fungal order Sordariales.</title>
        <authorList>
            <consortium name="Lawrence Berkeley National Laboratory"/>
            <person name="Hensen N."/>
            <person name="Bonometti L."/>
            <person name="Westerberg I."/>
            <person name="Brannstrom I.O."/>
            <person name="Guillou S."/>
            <person name="Cros-Aarteil S."/>
            <person name="Calhoun S."/>
            <person name="Haridas S."/>
            <person name="Kuo A."/>
            <person name="Mondo S."/>
            <person name="Pangilinan J."/>
            <person name="Riley R."/>
            <person name="Labutti K."/>
            <person name="Andreopoulos B."/>
            <person name="Lipzen A."/>
            <person name="Chen C."/>
            <person name="Yanf M."/>
            <person name="Daum C."/>
            <person name="Ng V."/>
            <person name="Clum A."/>
            <person name="Steindorff A."/>
            <person name="Ohm R."/>
            <person name="Martin F."/>
            <person name="Silar P."/>
            <person name="Natvig D."/>
            <person name="Lalanne C."/>
            <person name="Gautier V."/>
            <person name="Ament-Velasquez S.L."/>
            <person name="Kruys A."/>
            <person name="Hutchinson M.I."/>
            <person name="Powell A.J."/>
            <person name="Barry K."/>
            <person name="Miller A.N."/>
            <person name="Grigoriev I.V."/>
            <person name="Debuchy R."/>
            <person name="Gladieux P."/>
            <person name="Thoren M.H."/>
            <person name="Johannesson H."/>
        </authorList>
    </citation>
    <scope>NUCLEOTIDE SEQUENCE</scope>
    <source>
        <strain evidence="14">SMH2532-1</strain>
    </source>
</reference>
<dbReference type="InterPro" id="IPR000719">
    <property type="entry name" value="Prot_kinase_dom"/>
</dbReference>
<dbReference type="Pfam" id="PF00069">
    <property type="entry name" value="Pkinase"/>
    <property type="match status" value="2"/>
</dbReference>
<feature type="compositionally biased region" description="Basic residues" evidence="12">
    <location>
        <begin position="34"/>
        <end position="43"/>
    </location>
</feature>